<name>A0A314L9M6_NICAT</name>
<dbReference type="PANTHER" id="PTHR46368:SF19">
    <property type="entry name" value="GFO_IDH_MOCA-LIKE OXIDOREDUCTASE N-TERMINAL DOMAIN-CONTAINING PROTEIN"/>
    <property type="match status" value="1"/>
</dbReference>
<dbReference type="KEGG" id="nau:109239601"/>
<dbReference type="InterPro" id="IPR055170">
    <property type="entry name" value="GFO_IDH_MocA-like_dom"/>
</dbReference>
<comment type="similarity">
    <text evidence="1">Belongs to the Gfo/Idh/MocA family.</text>
</comment>
<organism evidence="4 5">
    <name type="scientific">Nicotiana attenuata</name>
    <name type="common">Coyote tobacco</name>
    <dbReference type="NCBI Taxonomy" id="49451"/>
    <lineage>
        <taxon>Eukaryota</taxon>
        <taxon>Viridiplantae</taxon>
        <taxon>Streptophyta</taxon>
        <taxon>Embryophyta</taxon>
        <taxon>Tracheophyta</taxon>
        <taxon>Spermatophyta</taxon>
        <taxon>Magnoliopsida</taxon>
        <taxon>eudicotyledons</taxon>
        <taxon>Gunneridae</taxon>
        <taxon>Pentapetalae</taxon>
        <taxon>asterids</taxon>
        <taxon>lamiids</taxon>
        <taxon>Solanales</taxon>
        <taxon>Solanaceae</taxon>
        <taxon>Nicotianoideae</taxon>
        <taxon>Nicotianeae</taxon>
        <taxon>Nicotiana</taxon>
    </lineage>
</organism>
<dbReference type="STRING" id="49451.A0A314L9M6"/>
<evidence type="ECO:0000256" key="1">
    <source>
        <dbReference type="ARBA" id="ARBA00010928"/>
    </source>
</evidence>
<dbReference type="InterPro" id="IPR000683">
    <property type="entry name" value="Gfo/Idh/MocA-like_OxRdtase_N"/>
</dbReference>
<dbReference type="Pfam" id="PF22725">
    <property type="entry name" value="GFO_IDH_MocA_C3"/>
    <property type="match status" value="1"/>
</dbReference>
<evidence type="ECO:0000259" key="3">
    <source>
        <dbReference type="Pfam" id="PF22725"/>
    </source>
</evidence>
<dbReference type="InterPro" id="IPR036291">
    <property type="entry name" value="NAD(P)-bd_dom_sf"/>
</dbReference>
<dbReference type="SUPFAM" id="SSF51735">
    <property type="entry name" value="NAD(P)-binding Rossmann-fold domains"/>
    <property type="match status" value="1"/>
</dbReference>
<feature type="domain" description="GFO/IDH/MocA-like oxidoreductase" evidence="3">
    <location>
        <begin position="145"/>
        <end position="260"/>
    </location>
</feature>
<reference evidence="4" key="1">
    <citation type="submission" date="2016-11" db="EMBL/GenBank/DDBJ databases">
        <title>The genome of Nicotiana attenuata.</title>
        <authorList>
            <person name="Xu S."/>
            <person name="Brockmoeller T."/>
            <person name="Gaquerel E."/>
            <person name="Navarro A."/>
            <person name="Kuhl H."/>
            <person name="Gase K."/>
            <person name="Ling Z."/>
            <person name="Zhou W."/>
            <person name="Kreitzer C."/>
            <person name="Stanke M."/>
            <person name="Tang H."/>
            <person name="Lyons E."/>
            <person name="Pandey P."/>
            <person name="Pandey S.P."/>
            <person name="Timmermann B."/>
            <person name="Baldwin I.T."/>
        </authorList>
    </citation>
    <scope>NUCLEOTIDE SEQUENCE [LARGE SCALE GENOMIC DNA]</scope>
    <source>
        <strain evidence="4">UT</strain>
    </source>
</reference>
<dbReference type="OrthoDB" id="2129491at2759"/>
<protein>
    <submittedName>
        <fullName evidence="4">Oxidoreductase</fullName>
    </submittedName>
</protein>
<comment type="caution">
    <text evidence="4">The sequence shown here is derived from an EMBL/GenBank/DDBJ whole genome shotgun (WGS) entry which is preliminary data.</text>
</comment>
<sequence>MAEASAVRFGILGCANIARKVSRAIALAPNATISAVGSRTIEKATAFARENGYPSTAKLYGSYEAVLDDPEIDAVYVPLPTSLHLKWAVLAAQKRKHVLLEKPVALNVKELDTILEACELNGVQYMDATMWMHHPRTVKMKEFLSDSQRFGQLKSVHSTFSYLGDQEFLKNDIRVKADLDALGALGDAGWYSIRAILWTTDYELPKTVAALPDPELNEAGVILSCGASLSWKDGRVATFYCSFLANMAMDIVANGSKGNLRVHDFVIPFQENIAPFYTVESSRFGELSISIHPAPSEQNVSTDLPQEALMVKEFSNLVGSIKGKGCKPEKKWPTISRKTQLVVDAVKASIDKGFEPVEVVY</sequence>
<dbReference type="Proteomes" id="UP000187609">
    <property type="component" value="Unassembled WGS sequence"/>
</dbReference>
<dbReference type="SUPFAM" id="SSF55347">
    <property type="entry name" value="Glyceraldehyde-3-phosphate dehydrogenase-like, C-terminal domain"/>
    <property type="match status" value="1"/>
</dbReference>
<evidence type="ECO:0000313" key="5">
    <source>
        <dbReference type="Proteomes" id="UP000187609"/>
    </source>
</evidence>
<evidence type="ECO:0000259" key="2">
    <source>
        <dbReference type="Pfam" id="PF01408"/>
    </source>
</evidence>
<proteinExistence type="inferred from homology"/>
<evidence type="ECO:0000313" key="4">
    <source>
        <dbReference type="EMBL" id="OIT38295.1"/>
    </source>
</evidence>
<accession>A0A314L9M6</accession>
<feature type="domain" description="Gfo/Idh/MocA-like oxidoreductase N-terminal" evidence="2">
    <location>
        <begin position="7"/>
        <end position="126"/>
    </location>
</feature>
<dbReference type="Gene3D" id="3.30.360.10">
    <property type="entry name" value="Dihydrodipicolinate Reductase, domain 2"/>
    <property type="match status" value="1"/>
</dbReference>
<keyword evidence="5" id="KW-1185">Reference proteome</keyword>
<dbReference type="GO" id="GO:0000166">
    <property type="term" value="F:nucleotide binding"/>
    <property type="evidence" value="ECO:0007669"/>
    <property type="project" value="InterPro"/>
</dbReference>
<dbReference type="PANTHER" id="PTHR46368">
    <property type="match status" value="1"/>
</dbReference>
<dbReference type="Pfam" id="PF01408">
    <property type="entry name" value="GFO_IDH_MocA"/>
    <property type="match status" value="1"/>
</dbReference>
<dbReference type="Gramene" id="OIT38295">
    <property type="protein sequence ID" value="OIT38295"/>
    <property type="gene ID" value="A4A49_21615"/>
</dbReference>
<dbReference type="SMR" id="A0A314L9M6"/>
<dbReference type="AlphaFoldDB" id="A0A314L9M6"/>
<dbReference type="EMBL" id="MJEQ01000219">
    <property type="protein sequence ID" value="OIT38295.1"/>
    <property type="molecule type" value="Genomic_DNA"/>
</dbReference>
<dbReference type="Gene3D" id="3.40.50.720">
    <property type="entry name" value="NAD(P)-binding Rossmann-like Domain"/>
    <property type="match status" value="1"/>
</dbReference>
<gene>
    <name evidence="4" type="ORF">A4A49_21615</name>
</gene>